<evidence type="ECO:0000313" key="2">
    <source>
        <dbReference type="EMBL" id="KAK4503891.1"/>
    </source>
</evidence>
<organism evidence="2 3">
    <name type="scientific">Zasmidium cellare</name>
    <name type="common">Wine cellar mold</name>
    <name type="synonym">Racodium cellare</name>
    <dbReference type="NCBI Taxonomy" id="395010"/>
    <lineage>
        <taxon>Eukaryota</taxon>
        <taxon>Fungi</taxon>
        <taxon>Dikarya</taxon>
        <taxon>Ascomycota</taxon>
        <taxon>Pezizomycotina</taxon>
        <taxon>Dothideomycetes</taxon>
        <taxon>Dothideomycetidae</taxon>
        <taxon>Mycosphaerellales</taxon>
        <taxon>Mycosphaerellaceae</taxon>
        <taxon>Zasmidium</taxon>
    </lineage>
</organism>
<dbReference type="Proteomes" id="UP001305779">
    <property type="component" value="Unassembled WGS sequence"/>
</dbReference>
<evidence type="ECO:0000313" key="3">
    <source>
        <dbReference type="Proteomes" id="UP001305779"/>
    </source>
</evidence>
<sequence>MAQPDEIWMALEQAATVRYRNYFNDDIPAADRTTLMALLPEYAQIETARQQREDNPLQNPDPSDAAEVNVFNTQAELRGNVIENEMQCLDDIAEIGARRFLHRQALDPLNELRATLQEERDLLQEQVDDFEDRSRAPPPADVEDGPADGEVPPARGSGDAQDGAAAQDADPVGNIMDQAQQFLDALAEENRRKNRDRRHRLGQLNEGWWKAKYLGAGTYGKTWAWIKQNEHGLIIDRLVIKDARASQGARHWDPSGQIPME</sequence>
<proteinExistence type="predicted"/>
<reference evidence="2 3" key="1">
    <citation type="journal article" date="2023" name="G3 (Bethesda)">
        <title>A chromosome-level genome assembly of Zasmidium syzygii isolated from banana leaves.</title>
        <authorList>
            <person name="van Westerhoven A.C."/>
            <person name="Mehrabi R."/>
            <person name="Talebi R."/>
            <person name="Steentjes M.B.F."/>
            <person name="Corcolon B."/>
            <person name="Chong P.A."/>
            <person name="Kema G.H.J."/>
            <person name="Seidl M.F."/>
        </authorList>
    </citation>
    <scope>NUCLEOTIDE SEQUENCE [LARGE SCALE GENOMIC DNA]</scope>
    <source>
        <strain evidence="2 3">P124</strain>
    </source>
</reference>
<dbReference type="EMBL" id="JAXOVC010000003">
    <property type="protein sequence ID" value="KAK4503891.1"/>
    <property type="molecule type" value="Genomic_DNA"/>
</dbReference>
<protein>
    <recommendedName>
        <fullName evidence="4">Protein kinase domain-containing protein</fullName>
    </recommendedName>
</protein>
<evidence type="ECO:0008006" key="4">
    <source>
        <dbReference type="Google" id="ProtNLM"/>
    </source>
</evidence>
<gene>
    <name evidence="2" type="ORF">PRZ48_004806</name>
</gene>
<feature type="region of interest" description="Disordered" evidence="1">
    <location>
        <begin position="127"/>
        <end position="167"/>
    </location>
</feature>
<accession>A0ABR0ERL6</accession>
<name>A0ABR0ERL6_ZASCE</name>
<feature type="compositionally biased region" description="Low complexity" evidence="1">
    <location>
        <begin position="158"/>
        <end position="167"/>
    </location>
</feature>
<keyword evidence="3" id="KW-1185">Reference proteome</keyword>
<evidence type="ECO:0000256" key="1">
    <source>
        <dbReference type="SAM" id="MobiDB-lite"/>
    </source>
</evidence>
<comment type="caution">
    <text evidence="2">The sequence shown here is derived from an EMBL/GenBank/DDBJ whole genome shotgun (WGS) entry which is preliminary data.</text>
</comment>